<gene>
    <name evidence="2" type="ORF">FRC53_08010</name>
</gene>
<organism evidence="2 3">
    <name type="scientific">Candidatus Pseudoramibacter fermentans</name>
    <dbReference type="NCBI Taxonomy" id="2594427"/>
    <lineage>
        <taxon>Bacteria</taxon>
        <taxon>Bacillati</taxon>
        <taxon>Bacillota</taxon>
        <taxon>Clostridia</taxon>
        <taxon>Eubacteriales</taxon>
        <taxon>Eubacteriaceae</taxon>
        <taxon>Pseudoramibacter</taxon>
    </lineage>
</organism>
<protein>
    <recommendedName>
        <fullName evidence="1">Transposase DDE domain-containing protein</fullName>
    </recommendedName>
</protein>
<reference evidence="2" key="1">
    <citation type="journal article" date="2020" name="Appl. Environ. Microbiol.">
        <title>Medium-Chain Fatty Acid Synthesis by 'Candidatus Weimeria bifida' gen. nov., sp. nov., and 'Candidatus Pseudoramibacter fermentans' sp. nov.</title>
        <authorList>
            <person name="Scarborough M.J."/>
            <person name="Myers K.S."/>
            <person name="Donohue T.J."/>
            <person name="Noguera D.R."/>
        </authorList>
    </citation>
    <scope>NUCLEOTIDE SEQUENCE</scope>
    <source>
        <strain evidence="2">EUB1.1</strain>
    </source>
</reference>
<dbReference type="Pfam" id="PF13751">
    <property type="entry name" value="DDE_Tnp_1_6"/>
    <property type="match status" value="1"/>
</dbReference>
<evidence type="ECO:0000313" key="3">
    <source>
        <dbReference type="Proteomes" id="UP000473648"/>
    </source>
</evidence>
<dbReference type="Proteomes" id="UP000473648">
    <property type="component" value="Unassembled WGS sequence"/>
</dbReference>
<evidence type="ECO:0000313" key="2">
    <source>
        <dbReference type="EMBL" id="MQM73336.1"/>
    </source>
</evidence>
<keyword evidence="3" id="KW-1185">Reference proteome</keyword>
<sequence>MFGTAKEAHGFRYTQMYGKARMRMKVGLTFACMNLKK</sequence>
<accession>A0A6L5GU14</accession>
<dbReference type="AlphaFoldDB" id="A0A6L5GU14"/>
<evidence type="ECO:0000259" key="1">
    <source>
        <dbReference type="Pfam" id="PF13751"/>
    </source>
</evidence>
<name>A0A6L5GU14_9FIRM</name>
<comment type="caution">
    <text evidence="2">The sequence shown here is derived from an EMBL/GenBank/DDBJ whole genome shotgun (WGS) entry which is preliminary data.</text>
</comment>
<dbReference type="InterPro" id="IPR025668">
    <property type="entry name" value="Tnp_DDE_dom"/>
</dbReference>
<proteinExistence type="predicted"/>
<feature type="domain" description="Transposase DDE" evidence="1">
    <location>
        <begin position="1"/>
        <end position="37"/>
    </location>
</feature>
<dbReference type="EMBL" id="VOGB01000005">
    <property type="protein sequence ID" value="MQM73336.1"/>
    <property type="molecule type" value="Genomic_DNA"/>
</dbReference>